<organism evidence="2 3">
    <name type="scientific">Kouleothrix aurantiaca</name>
    <dbReference type="NCBI Taxonomy" id="186479"/>
    <lineage>
        <taxon>Bacteria</taxon>
        <taxon>Bacillati</taxon>
        <taxon>Chloroflexota</taxon>
        <taxon>Chloroflexia</taxon>
        <taxon>Chloroflexales</taxon>
        <taxon>Roseiflexineae</taxon>
        <taxon>Roseiflexaceae</taxon>
        <taxon>Kouleothrix</taxon>
    </lineage>
</organism>
<dbReference type="PATRIC" id="fig|186479.3.peg.5228"/>
<dbReference type="PANTHER" id="PTHR44119">
    <property type="entry name" value="MAGNESIUM-CHELATASE SUBUNIT CHLH, CHLOROPLASTIC"/>
    <property type="match status" value="1"/>
</dbReference>
<dbReference type="Proteomes" id="UP000050509">
    <property type="component" value="Unassembled WGS sequence"/>
</dbReference>
<evidence type="ECO:0000313" key="2">
    <source>
        <dbReference type="EMBL" id="KPV48556.1"/>
    </source>
</evidence>
<reference evidence="2 3" key="1">
    <citation type="submission" date="2015-09" db="EMBL/GenBank/DDBJ databases">
        <title>Draft genome sequence of Kouleothrix aurantiaca JCM 19913.</title>
        <authorList>
            <person name="Hemp J."/>
        </authorList>
    </citation>
    <scope>NUCLEOTIDE SEQUENCE [LARGE SCALE GENOMIC DNA]</scope>
    <source>
        <strain evidence="2 3">COM-B</strain>
    </source>
</reference>
<keyword evidence="3" id="KW-1185">Reference proteome</keyword>
<accession>A0A0P9F8A4</accession>
<evidence type="ECO:0000313" key="3">
    <source>
        <dbReference type="Proteomes" id="UP000050509"/>
    </source>
</evidence>
<dbReference type="InterPro" id="IPR003672">
    <property type="entry name" value="CobN/Mg_chltase"/>
</dbReference>
<gene>
    <name evidence="2" type="ORF">SE17_37440</name>
</gene>
<evidence type="ECO:0000259" key="1">
    <source>
        <dbReference type="Pfam" id="PF02514"/>
    </source>
</evidence>
<name>A0A0P9F8A4_9CHLR</name>
<sequence length="317" mass="34329">SIDPWRLPSDAALARGAAMAEALLERHLAEHGSYPQTVAQPLWAPDTIKSEGESLAVALALVGARPLRDGQGKLWRYELVPLAELGRPRIDLLLDISSIFRDTFQMTLDLLDDMFRRAAAADEPPAENFIRAHALAMQAEGHSWEHATARIFTQAPGQYGTGVEELVDEGAWDDASQLAETYQRRNGYTYGGGRAGAAAPATLRGLLGTVDHVFQAIDSVEYGLTDMQHYYGHSGAIQLAASQARGASVPLSYAESYTGSVTINSAAELLRIEARSKILNPRWYEGMLAHGFAGAAEIGQRFTHLLGWSATSDVVDP</sequence>
<feature type="non-terminal residue" evidence="2">
    <location>
        <position position="1"/>
    </location>
</feature>
<protein>
    <submittedName>
        <fullName evidence="2">Magnesium chelatase</fullName>
    </submittedName>
</protein>
<dbReference type="AlphaFoldDB" id="A0A0P9F8A4"/>
<dbReference type="EMBL" id="LJCR01002562">
    <property type="protein sequence ID" value="KPV48556.1"/>
    <property type="molecule type" value="Genomic_DNA"/>
</dbReference>
<proteinExistence type="predicted"/>
<comment type="caution">
    <text evidence="2">The sequence shown here is derived from an EMBL/GenBank/DDBJ whole genome shotgun (WGS) entry which is preliminary data.</text>
</comment>
<dbReference type="PANTHER" id="PTHR44119:SF1">
    <property type="entry name" value="MAGNESIUM-CHELATASE SUBUNIT CHLH, CHLOROPLASTIC"/>
    <property type="match status" value="1"/>
</dbReference>
<feature type="non-terminal residue" evidence="2">
    <location>
        <position position="317"/>
    </location>
</feature>
<dbReference type="Pfam" id="PF02514">
    <property type="entry name" value="CobN-Mg_chel"/>
    <property type="match status" value="1"/>
</dbReference>
<feature type="domain" description="CobN/magnesium chelatase" evidence="1">
    <location>
        <begin position="1"/>
        <end position="316"/>
    </location>
</feature>